<evidence type="ECO:0000259" key="9">
    <source>
        <dbReference type="PROSITE" id="PS01124"/>
    </source>
</evidence>
<dbReference type="SMART" id="SM00342">
    <property type="entry name" value="HTH_ARAC"/>
    <property type="match status" value="1"/>
</dbReference>
<dbReference type="PANTHER" id="PTHR42713:SF3">
    <property type="entry name" value="TRANSCRIPTIONAL REGULATORY PROTEIN HPTR"/>
    <property type="match status" value="1"/>
</dbReference>
<proteinExistence type="predicted"/>
<dbReference type="InterPro" id="IPR020449">
    <property type="entry name" value="Tscrpt_reg_AraC-type_HTH"/>
</dbReference>
<evidence type="ECO:0000256" key="3">
    <source>
        <dbReference type="ARBA" id="ARBA00022553"/>
    </source>
</evidence>
<evidence type="ECO:0000256" key="5">
    <source>
        <dbReference type="ARBA" id="ARBA00023015"/>
    </source>
</evidence>
<dbReference type="EMBL" id="SUPK01000003">
    <property type="protein sequence ID" value="TJY42793.1"/>
    <property type="molecule type" value="Genomic_DNA"/>
</dbReference>
<dbReference type="RefSeq" id="WP_136777212.1">
    <property type="nucleotide sequence ID" value="NZ_SUPK01000003.1"/>
</dbReference>
<keyword evidence="4" id="KW-0902">Two-component regulatory system</keyword>
<feature type="domain" description="Response regulatory" evidence="10">
    <location>
        <begin position="3"/>
        <end position="120"/>
    </location>
</feature>
<dbReference type="SMART" id="SM00448">
    <property type="entry name" value="REC"/>
    <property type="match status" value="1"/>
</dbReference>
<dbReference type="InterPro" id="IPR051552">
    <property type="entry name" value="HptR"/>
</dbReference>
<dbReference type="InterPro" id="IPR009057">
    <property type="entry name" value="Homeodomain-like_sf"/>
</dbReference>
<keyword evidence="6" id="KW-0238">DNA-binding</keyword>
<evidence type="ECO:0000313" key="12">
    <source>
        <dbReference type="Proteomes" id="UP000309673"/>
    </source>
</evidence>
<reference evidence="11 12" key="1">
    <citation type="submission" date="2019-04" db="EMBL/GenBank/DDBJ databases">
        <title>Cohnella sp. nov., isolated from soil.</title>
        <authorList>
            <person name="Kim W."/>
        </authorList>
    </citation>
    <scope>NUCLEOTIDE SEQUENCE [LARGE SCALE GENOMIC DNA]</scope>
    <source>
        <strain evidence="11 12">CAU 1483</strain>
    </source>
</reference>
<dbReference type="GO" id="GO:0003700">
    <property type="term" value="F:DNA-binding transcription factor activity"/>
    <property type="evidence" value="ECO:0007669"/>
    <property type="project" value="InterPro"/>
</dbReference>
<evidence type="ECO:0000256" key="8">
    <source>
        <dbReference type="PROSITE-ProRule" id="PRU00169"/>
    </source>
</evidence>
<evidence type="ECO:0000256" key="6">
    <source>
        <dbReference type="ARBA" id="ARBA00023125"/>
    </source>
</evidence>
<dbReference type="SUPFAM" id="SSF52172">
    <property type="entry name" value="CheY-like"/>
    <property type="match status" value="1"/>
</dbReference>
<keyword evidence="2" id="KW-0963">Cytoplasm</keyword>
<dbReference type="Pfam" id="PF00072">
    <property type="entry name" value="Response_reg"/>
    <property type="match status" value="1"/>
</dbReference>
<dbReference type="PROSITE" id="PS00041">
    <property type="entry name" value="HTH_ARAC_FAMILY_1"/>
    <property type="match status" value="1"/>
</dbReference>
<dbReference type="Pfam" id="PF12833">
    <property type="entry name" value="HTH_18"/>
    <property type="match status" value="1"/>
</dbReference>
<dbReference type="InterPro" id="IPR018060">
    <property type="entry name" value="HTH_AraC"/>
</dbReference>
<dbReference type="Proteomes" id="UP000309673">
    <property type="component" value="Unassembled WGS sequence"/>
</dbReference>
<dbReference type="PROSITE" id="PS01124">
    <property type="entry name" value="HTH_ARAC_FAMILY_2"/>
    <property type="match status" value="1"/>
</dbReference>
<dbReference type="OrthoDB" id="9794370at2"/>
<feature type="modified residue" description="4-aspartylphosphate" evidence="8">
    <location>
        <position position="55"/>
    </location>
</feature>
<evidence type="ECO:0000256" key="1">
    <source>
        <dbReference type="ARBA" id="ARBA00004496"/>
    </source>
</evidence>
<dbReference type="Gene3D" id="1.10.10.60">
    <property type="entry name" value="Homeodomain-like"/>
    <property type="match status" value="2"/>
</dbReference>
<dbReference type="GO" id="GO:0000160">
    <property type="term" value="P:phosphorelay signal transduction system"/>
    <property type="evidence" value="ECO:0007669"/>
    <property type="project" value="UniProtKB-KW"/>
</dbReference>
<dbReference type="PANTHER" id="PTHR42713">
    <property type="entry name" value="HISTIDINE KINASE-RELATED"/>
    <property type="match status" value="1"/>
</dbReference>
<sequence length="537" mass="62365">MYEIMIVDDHTHLVDSLAIGLPWDDMGISAVHKAYSAEEALELLQYRQVDILVTDIQMQGMTGLELVSEVNAKWSNIRSVILTGYDEFQYAKQALRQGVFDYLLKPVANEELERTLRKLIADIQAHGERMVGEQKLFRLFKEGLPKLREGLLRDLLVGTRIPRTVVEEKTRLYELPFPWGYPIALISLRLEEKDESRDVYASSLMEYAVANIADEVLAGEFAVWHGKDRHDYLIFLVRPLPAASEEKEPRDAVEHHVRMIQQHINRFLKIKVSAVLSDWGEFPAALPALHQSTIAAYTDVIGDQTDSFLYAVQETYLQEIRPLTELYAPPTLLQLIEIEQWNAFEQKLNRIFEELDSHGIKSREYVYETYASLLQAYSYFVHKKGRCLPEVFGQNAKMSMRMEAGWSVAALRDWSYRRLSELKAYSDKQSDHFRSNLMEQIYEFVRHHLKDVTLQSVADHVHLHPVYVSNLFKSESGENFSGYVLRQRMESALYLLKTKDMKINQIALEIGYQKPQYFIKLFKTHFGITPHEYKNSM</sequence>
<dbReference type="Gene3D" id="3.40.50.2300">
    <property type="match status" value="1"/>
</dbReference>
<evidence type="ECO:0000256" key="7">
    <source>
        <dbReference type="ARBA" id="ARBA00023163"/>
    </source>
</evidence>
<feature type="domain" description="HTH araC/xylS-type" evidence="9">
    <location>
        <begin position="439"/>
        <end position="536"/>
    </location>
</feature>
<evidence type="ECO:0000256" key="4">
    <source>
        <dbReference type="ARBA" id="ARBA00023012"/>
    </source>
</evidence>
<comment type="caution">
    <text evidence="11">The sequence shown here is derived from an EMBL/GenBank/DDBJ whole genome shotgun (WGS) entry which is preliminary data.</text>
</comment>
<dbReference type="AlphaFoldDB" id="A0A4U0FD11"/>
<evidence type="ECO:0000313" key="11">
    <source>
        <dbReference type="EMBL" id="TJY42793.1"/>
    </source>
</evidence>
<keyword evidence="7" id="KW-0804">Transcription</keyword>
<dbReference type="InterPro" id="IPR001789">
    <property type="entry name" value="Sig_transdc_resp-reg_receiver"/>
</dbReference>
<dbReference type="PRINTS" id="PR00032">
    <property type="entry name" value="HTHARAC"/>
</dbReference>
<organism evidence="11 12">
    <name type="scientific">Cohnella pontilimi</name>
    <dbReference type="NCBI Taxonomy" id="2564100"/>
    <lineage>
        <taxon>Bacteria</taxon>
        <taxon>Bacillati</taxon>
        <taxon>Bacillota</taxon>
        <taxon>Bacilli</taxon>
        <taxon>Bacillales</taxon>
        <taxon>Paenibacillaceae</taxon>
        <taxon>Cohnella</taxon>
    </lineage>
</organism>
<keyword evidence="12" id="KW-1185">Reference proteome</keyword>
<gene>
    <name evidence="11" type="ORF">E5161_08095</name>
</gene>
<name>A0A4U0FD11_9BACL</name>
<comment type="subcellular location">
    <subcellularLocation>
        <location evidence="1">Cytoplasm</location>
    </subcellularLocation>
</comment>
<dbReference type="GO" id="GO:0043565">
    <property type="term" value="F:sequence-specific DNA binding"/>
    <property type="evidence" value="ECO:0007669"/>
    <property type="project" value="InterPro"/>
</dbReference>
<dbReference type="PROSITE" id="PS50110">
    <property type="entry name" value="RESPONSE_REGULATORY"/>
    <property type="match status" value="1"/>
</dbReference>
<dbReference type="SUPFAM" id="SSF46689">
    <property type="entry name" value="Homeodomain-like"/>
    <property type="match status" value="1"/>
</dbReference>
<evidence type="ECO:0000256" key="2">
    <source>
        <dbReference type="ARBA" id="ARBA00022490"/>
    </source>
</evidence>
<dbReference type="InterPro" id="IPR011006">
    <property type="entry name" value="CheY-like_superfamily"/>
</dbReference>
<keyword evidence="3 8" id="KW-0597">Phosphoprotein</keyword>
<dbReference type="GO" id="GO:0005737">
    <property type="term" value="C:cytoplasm"/>
    <property type="evidence" value="ECO:0007669"/>
    <property type="project" value="UniProtKB-SubCell"/>
</dbReference>
<evidence type="ECO:0000259" key="10">
    <source>
        <dbReference type="PROSITE" id="PS50110"/>
    </source>
</evidence>
<accession>A0A4U0FD11</accession>
<protein>
    <submittedName>
        <fullName evidence="11">Response regulator</fullName>
    </submittedName>
</protein>
<keyword evidence="5" id="KW-0805">Transcription regulation</keyword>
<dbReference type="InterPro" id="IPR018062">
    <property type="entry name" value="HTH_AraC-typ_CS"/>
</dbReference>
<dbReference type="CDD" id="cd17536">
    <property type="entry name" value="REC_YesN-like"/>
    <property type="match status" value="1"/>
</dbReference>